<protein>
    <submittedName>
        <fullName evidence="1">Uncharacterized protein</fullName>
    </submittedName>
</protein>
<accession>A0AAN8YQA0</accession>
<organism evidence="1 2">
    <name type="scientific">Solanum bulbocastanum</name>
    <name type="common">Wild potato</name>
    <dbReference type="NCBI Taxonomy" id="147425"/>
    <lineage>
        <taxon>Eukaryota</taxon>
        <taxon>Viridiplantae</taxon>
        <taxon>Streptophyta</taxon>
        <taxon>Embryophyta</taxon>
        <taxon>Tracheophyta</taxon>
        <taxon>Spermatophyta</taxon>
        <taxon>Magnoliopsida</taxon>
        <taxon>eudicotyledons</taxon>
        <taxon>Gunneridae</taxon>
        <taxon>Pentapetalae</taxon>
        <taxon>asterids</taxon>
        <taxon>lamiids</taxon>
        <taxon>Solanales</taxon>
        <taxon>Solanaceae</taxon>
        <taxon>Solanoideae</taxon>
        <taxon>Solaneae</taxon>
        <taxon>Solanum</taxon>
    </lineage>
</organism>
<comment type="caution">
    <text evidence="1">The sequence shown here is derived from an EMBL/GenBank/DDBJ whole genome shotgun (WGS) entry which is preliminary data.</text>
</comment>
<dbReference type="AlphaFoldDB" id="A0AAN8YQA0"/>
<dbReference type="Proteomes" id="UP001371456">
    <property type="component" value="Unassembled WGS sequence"/>
</dbReference>
<name>A0AAN8YQA0_SOLBU</name>
<evidence type="ECO:0000313" key="1">
    <source>
        <dbReference type="EMBL" id="KAK6803731.1"/>
    </source>
</evidence>
<dbReference type="EMBL" id="JBANQN010000001">
    <property type="protein sequence ID" value="KAK6803731.1"/>
    <property type="molecule type" value="Genomic_DNA"/>
</dbReference>
<proteinExistence type="predicted"/>
<sequence>MRKTHSMSMHPYIREAKQIVDSLAAVNSHFSSQYFIDHVLRRLDKEYDTLVGIITHFPGSLSLEELKTKL</sequence>
<keyword evidence="2" id="KW-1185">Reference proteome</keyword>
<gene>
    <name evidence="1" type="ORF">RDI58_001515</name>
</gene>
<reference evidence="1 2" key="1">
    <citation type="submission" date="2024-02" db="EMBL/GenBank/DDBJ databases">
        <title>de novo genome assembly of Solanum bulbocastanum strain 11H21.</title>
        <authorList>
            <person name="Hosaka A.J."/>
        </authorList>
    </citation>
    <scope>NUCLEOTIDE SEQUENCE [LARGE SCALE GENOMIC DNA]</scope>
    <source>
        <tissue evidence="1">Young leaves</tissue>
    </source>
</reference>
<evidence type="ECO:0000313" key="2">
    <source>
        <dbReference type="Proteomes" id="UP001371456"/>
    </source>
</evidence>